<keyword evidence="2" id="KW-1185">Reference proteome</keyword>
<dbReference type="EMBL" id="JABFTP020000185">
    <property type="protein sequence ID" value="KAL3287221.1"/>
    <property type="molecule type" value="Genomic_DNA"/>
</dbReference>
<comment type="caution">
    <text evidence="1">The sequence shown here is derived from an EMBL/GenBank/DDBJ whole genome shotgun (WGS) entry which is preliminary data.</text>
</comment>
<protein>
    <recommendedName>
        <fullName evidence="3">RNase H type-1 domain-containing protein</fullName>
    </recommendedName>
</protein>
<name>A0ABD2P8E5_9CUCU</name>
<dbReference type="InterPro" id="IPR012337">
    <property type="entry name" value="RNaseH-like_sf"/>
</dbReference>
<proteinExistence type="predicted"/>
<dbReference type="CDD" id="cd09276">
    <property type="entry name" value="Rnase_HI_RT_non_LTR"/>
    <property type="match status" value="1"/>
</dbReference>
<organism evidence="1 2">
    <name type="scientific">Cryptolaemus montrouzieri</name>
    <dbReference type="NCBI Taxonomy" id="559131"/>
    <lineage>
        <taxon>Eukaryota</taxon>
        <taxon>Metazoa</taxon>
        <taxon>Ecdysozoa</taxon>
        <taxon>Arthropoda</taxon>
        <taxon>Hexapoda</taxon>
        <taxon>Insecta</taxon>
        <taxon>Pterygota</taxon>
        <taxon>Neoptera</taxon>
        <taxon>Endopterygota</taxon>
        <taxon>Coleoptera</taxon>
        <taxon>Polyphaga</taxon>
        <taxon>Cucujiformia</taxon>
        <taxon>Coccinelloidea</taxon>
        <taxon>Coccinellidae</taxon>
        <taxon>Scymninae</taxon>
        <taxon>Scymnini</taxon>
        <taxon>Cryptolaemus</taxon>
    </lineage>
</organism>
<dbReference type="InterPro" id="IPR036397">
    <property type="entry name" value="RNaseH_sf"/>
</dbReference>
<accession>A0ABD2P8E5</accession>
<evidence type="ECO:0000313" key="1">
    <source>
        <dbReference type="EMBL" id="KAL3287221.1"/>
    </source>
</evidence>
<dbReference type="Proteomes" id="UP001516400">
    <property type="component" value="Unassembled WGS sequence"/>
</dbReference>
<sequence length="120" mass="13392">TIYTDASKTQTGAGAAASTTNLEKLVKLPEHCSIFTGEIIAIKQTLQISEILPENQIMIVSDLLSASKALKQLYPKNPILREIRECFKALESMNKKIYLLWVPSHIGIQKCRPSCKKGYK</sequence>
<gene>
    <name evidence="1" type="ORF">HHI36_001698</name>
</gene>
<dbReference type="SUPFAM" id="SSF53098">
    <property type="entry name" value="Ribonuclease H-like"/>
    <property type="match status" value="1"/>
</dbReference>
<feature type="non-terminal residue" evidence="1">
    <location>
        <position position="1"/>
    </location>
</feature>
<reference evidence="1 2" key="1">
    <citation type="journal article" date="2021" name="BMC Biol.">
        <title>Horizontally acquired antibacterial genes associated with adaptive radiation of ladybird beetles.</title>
        <authorList>
            <person name="Li H.S."/>
            <person name="Tang X.F."/>
            <person name="Huang Y.H."/>
            <person name="Xu Z.Y."/>
            <person name="Chen M.L."/>
            <person name="Du X.Y."/>
            <person name="Qiu B.Y."/>
            <person name="Chen P.T."/>
            <person name="Zhang W."/>
            <person name="Slipinski A."/>
            <person name="Escalona H.E."/>
            <person name="Waterhouse R.M."/>
            <person name="Zwick A."/>
            <person name="Pang H."/>
        </authorList>
    </citation>
    <scope>NUCLEOTIDE SEQUENCE [LARGE SCALE GENOMIC DNA]</scope>
    <source>
        <strain evidence="1">SYSU2018</strain>
    </source>
</reference>
<evidence type="ECO:0008006" key="3">
    <source>
        <dbReference type="Google" id="ProtNLM"/>
    </source>
</evidence>
<dbReference type="Gene3D" id="3.30.420.10">
    <property type="entry name" value="Ribonuclease H-like superfamily/Ribonuclease H"/>
    <property type="match status" value="1"/>
</dbReference>
<dbReference type="AlphaFoldDB" id="A0ABD2P8E5"/>
<evidence type="ECO:0000313" key="2">
    <source>
        <dbReference type="Proteomes" id="UP001516400"/>
    </source>
</evidence>